<sequence>MALDVGDKGRQRQVIMRTASLVPEEVWAFAFDSPEASPAPRNRRMSYGAEVLKHRQDELCASAQTTLEAKKSQDFQHLIL</sequence>
<evidence type="ECO:0000313" key="1">
    <source>
        <dbReference type="EMBL" id="OLP75031.1"/>
    </source>
</evidence>
<protein>
    <submittedName>
        <fullName evidence="1">Uncharacterized protein</fullName>
    </submittedName>
</protein>
<organism evidence="1 2">
    <name type="scientific">Symbiodinium microadriaticum</name>
    <name type="common">Dinoflagellate</name>
    <name type="synonym">Zooxanthella microadriatica</name>
    <dbReference type="NCBI Taxonomy" id="2951"/>
    <lineage>
        <taxon>Eukaryota</taxon>
        <taxon>Sar</taxon>
        <taxon>Alveolata</taxon>
        <taxon>Dinophyceae</taxon>
        <taxon>Suessiales</taxon>
        <taxon>Symbiodiniaceae</taxon>
        <taxon>Symbiodinium</taxon>
    </lineage>
</organism>
<dbReference type="EMBL" id="LSRX01002881">
    <property type="protein sequence ID" value="OLP75031.1"/>
    <property type="molecule type" value="Genomic_DNA"/>
</dbReference>
<gene>
    <name evidence="1" type="ORF">AK812_SmicGene45250</name>
</gene>
<dbReference type="Proteomes" id="UP000186817">
    <property type="component" value="Unassembled WGS sequence"/>
</dbReference>
<proteinExistence type="predicted"/>
<comment type="caution">
    <text evidence="1">The sequence shown here is derived from an EMBL/GenBank/DDBJ whole genome shotgun (WGS) entry which is preliminary data.</text>
</comment>
<dbReference type="OrthoDB" id="434551at2759"/>
<evidence type="ECO:0000313" key="2">
    <source>
        <dbReference type="Proteomes" id="UP000186817"/>
    </source>
</evidence>
<accession>A0A1Q9BWH3</accession>
<reference evidence="1 2" key="1">
    <citation type="submission" date="2016-02" db="EMBL/GenBank/DDBJ databases">
        <title>Genome analysis of coral dinoflagellate symbionts highlights evolutionary adaptations to a symbiotic lifestyle.</title>
        <authorList>
            <person name="Aranda M."/>
            <person name="Li Y."/>
            <person name="Liew Y.J."/>
            <person name="Baumgarten S."/>
            <person name="Simakov O."/>
            <person name="Wilson M."/>
            <person name="Piel J."/>
            <person name="Ashoor H."/>
            <person name="Bougouffa S."/>
            <person name="Bajic V.B."/>
            <person name="Ryu T."/>
            <person name="Ravasi T."/>
            <person name="Bayer T."/>
            <person name="Micklem G."/>
            <person name="Kim H."/>
            <person name="Bhak J."/>
            <person name="Lajeunesse T.C."/>
            <person name="Voolstra C.R."/>
        </authorList>
    </citation>
    <scope>NUCLEOTIDE SEQUENCE [LARGE SCALE GENOMIC DNA]</scope>
    <source>
        <strain evidence="1 2">CCMP2467</strain>
    </source>
</reference>
<name>A0A1Q9BWH3_SYMMI</name>
<keyword evidence="2" id="KW-1185">Reference proteome</keyword>
<dbReference type="AlphaFoldDB" id="A0A1Q9BWH3"/>